<evidence type="ECO:0000313" key="1">
    <source>
        <dbReference type="EMBL" id="OAD19342.1"/>
    </source>
</evidence>
<sequence>MGGLTWSGKRAVLVCVVRVKLSWKRIVVCSLSVLNILISVWKKSLNNANWVEKHVAVPNCLSCRWLAILMRANRLCLIVSPMQKFLLLINCLLPWMPLYAASLCQIKRHLFWPTRLVLYNNYRMIWLPHFVLP</sequence>
<organism evidence="1 2">
    <name type="scientific">Candidatus Thiomargarita nelsonii</name>
    <dbReference type="NCBI Taxonomy" id="1003181"/>
    <lineage>
        <taxon>Bacteria</taxon>
        <taxon>Pseudomonadati</taxon>
        <taxon>Pseudomonadota</taxon>
        <taxon>Gammaproteobacteria</taxon>
        <taxon>Thiotrichales</taxon>
        <taxon>Thiotrichaceae</taxon>
        <taxon>Thiomargarita</taxon>
    </lineage>
</organism>
<comment type="caution">
    <text evidence="1">The sequence shown here is derived from an EMBL/GenBank/DDBJ whole genome shotgun (WGS) entry which is preliminary data.</text>
</comment>
<name>A0A176RUA0_9GAMM</name>
<reference evidence="1 2" key="1">
    <citation type="submission" date="2016-05" db="EMBL/GenBank/DDBJ databases">
        <title>Single-cell genome of chain-forming Candidatus Thiomargarita nelsonii and comparison to other large sulfur-oxidizing bacteria.</title>
        <authorList>
            <person name="Winkel M."/>
            <person name="Salman V."/>
            <person name="Woyke T."/>
            <person name="Schulz-Vogt H."/>
            <person name="Richter M."/>
            <person name="Flood B."/>
            <person name="Bailey J."/>
            <person name="Amann R."/>
            <person name="Mussmann M."/>
        </authorList>
    </citation>
    <scope>NUCLEOTIDE SEQUENCE [LARGE SCALE GENOMIC DNA]</scope>
    <source>
        <strain evidence="1 2">THI036</strain>
    </source>
</reference>
<dbReference type="EMBL" id="LUTY01002840">
    <property type="protein sequence ID" value="OAD19342.1"/>
    <property type="molecule type" value="Genomic_DNA"/>
</dbReference>
<proteinExistence type="predicted"/>
<keyword evidence="2" id="KW-1185">Reference proteome</keyword>
<dbReference type="AlphaFoldDB" id="A0A176RUA0"/>
<gene>
    <name evidence="1" type="ORF">THIOM_005030</name>
</gene>
<protein>
    <submittedName>
        <fullName evidence="1">Uncharacterized protein</fullName>
    </submittedName>
</protein>
<evidence type="ECO:0000313" key="2">
    <source>
        <dbReference type="Proteomes" id="UP000076962"/>
    </source>
</evidence>
<dbReference type="Proteomes" id="UP000076962">
    <property type="component" value="Unassembled WGS sequence"/>
</dbReference>
<accession>A0A176RUA0</accession>